<dbReference type="InterPro" id="IPR012942">
    <property type="entry name" value="SRR1-like"/>
</dbReference>
<dbReference type="InterPro" id="IPR040044">
    <property type="entry name" value="SRR1L"/>
</dbReference>
<name>A0A0E0EPE8_9ORYZ</name>
<dbReference type="HOGENOM" id="CLU_114299_0_0_1"/>
<dbReference type="GO" id="GO:0005634">
    <property type="term" value="C:nucleus"/>
    <property type="evidence" value="ECO:0007669"/>
    <property type="project" value="TreeGrafter"/>
</dbReference>
<organism evidence="3">
    <name type="scientific">Oryza meridionalis</name>
    <dbReference type="NCBI Taxonomy" id="40149"/>
    <lineage>
        <taxon>Eukaryota</taxon>
        <taxon>Viridiplantae</taxon>
        <taxon>Streptophyta</taxon>
        <taxon>Embryophyta</taxon>
        <taxon>Tracheophyta</taxon>
        <taxon>Spermatophyta</taxon>
        <taxon>Magnoliopsida</taxon>
        <taxon>Liliopsida</taxon>
        <taxon>Poales</taxon>
        <taxon>Poaceae</taxon>
        <taxon>BOP clade</taxon>
        <taxon>Oryzoideae</taxon>
        <taxon>Oryzeae</taxon>
        <taxon>Oryzinae</taxon>
        <taxon>Oryza</taxon>
    </lineage>
</organism>
<dbReference type="PANTHER" id="PTHR28626:SF3">
    <property type="entry name" value="SRR1-LIKE PROTEIN"/>
    <property type="match status" value="1"/>
</dbReference>
<protein>
    <recommendedName>
        <fullName evidence="2">SRR1-like domain-containing protein</fullName>
    </recommendedName>
</protein>
<dbReference type="PANTHER" id="PTHR28626">
    <property type="entry name" value="SRR1-LIKE PROTEIN"/>
    <property type="match status" value="1"/>
</dbReference>
<dbReference type="Pfam" id="PF07985">
    <property type="entry name" value="SRR1"/>
    <property type="match status" value="1"/>
</dbReference>
<comment type="similarity">
    <text evidence="1">Belongs to the SRR1 family.</text>
</comment>
<proteinExistence type="inferred from homology"/>
<dbReference type="AlphaFoldDB" id="A0A0E0EPE8"/>
<evidence type="ECO:0000256" key="1">
    <source>
        <dbReference type="ARBA" id="ARBA00009856"/>
    </source>
</evidence>
<dbReference type="GO" id="GO:0005737">
    <property type="term" value="C:cytoplasm"/>
    <property type="evidence" value="ECO:0007669"/>
    <property type="project" value="TreeGrafter"/>
</dbReference>
<dbReference type="Gramene" id="OMERI09G00490.1">
    <property type="protein sequence ID" value="OMERI09G00490.1"/>
    <property type="gene ID" value="OMERI09G00490"/>
</dbReference>
<dbReference type="EnsemblPlants" id="OMERI09G00490.1">
    <property type="protein sequence ID" value="OMERI09G00490.1"/>
    <property type="gene ID" value="OMERI09G00490"/>
</dbReference>
<keyword evidence="4" id="KW-1185">Reference proteome</keyword>
<reference evidence="3" key="1">
    <citation type="submission" date="2015-04" db="UniProtKB">
        <authorList>
            <consortium name="EnsemblPlants"/>
        </authorList>
    </citation>
    <scope>IDENTIFICATION</scope>
</reference>
<dbReference type="PROSITE" id="PS51257">
    <property type="entry name" value="PROKAR_LIPOPROTEIN"/>
    <property type="match status" value="1"/>
</dbReference>
<evidence type="ECO:0000313" key="3">
    <source>
        <dbReference type="EnsemblPlants" id="OMERI09G00490.1"/>
    </source>
</evidence>
<reference evidence="3" key="2">
    <citation type="submission" date="2018-05" db="EMBL/GenBank/DDBJ databases">
        <title>OmerRS3 (Oryza meridionalis Reference Sequence Version 3).</title>
        <authorList>
            <person name="Zhang J."/>
            <person name="Kudrna D."/>
            <person name="Lee S."/>
            <person name="Talag J."/>
            <person name="Welchert J."/>
            <person name="Wing R.A."/>
        </authorList>
    </citation>
    <scope>NUCLEOTIDE SEQUENCE [LARGE SCALE GENOMIC DNA]</scope>
    <source>
        <strain evidence="3">cv. OR44</strain>
    </source>
</reference>
<accession>A0A0E0EPE8</accession>
<evidence type="ECO:0000313" key="4">
    <source>
        <dbReference type="Proteomes" id="UP000008021"/>
    </source>
</evidence>
<sequence>MARLPLPRNAAAASHTATSCSRSMPPPWPLPASCAADSYSTQWATHRFIMVGEDGGYHFSASATSRTLSLSCRLQLALVALLRRVLLLFPPESSAHANLFDPILSAVECAAASALGFSMPGVNDGYRRYADEPTLFYMLHCEASLYDALLAANWEPPSLLRHVCVLGNSFHNYAIQVEVNRSGPAAKGQARPRSGVVLR</sequence>
<feature type="domain" description="SRR1-like" evidence="2">
    <location>
        <begin position="69"/>
        <end position="174"/>
    </location>
</feature>
<dbReference type="eggNOG" id="KOG3131">
    <property type="taxonomic scope" value="Eukaryota"/>
</dbReference>
<evidence type="ECO:0000259" key="2">
    <source>
        <dbReference type="Pfam" id="PF07985"/>
    </source>
</evidence>
<dbReference type="Proteomes" id="UP000008021">
    <property type="component" value="Chromosome 9"/>
</dbReference>